<dbReference type="GO" id="GO:0009425">
    <property type="term" value="C:bacterial-type flagellum basal body"/>
    <property type="evidence" value="ECO:0007669"/>
    <property type="project" value="UniProtKB-SubCell"/>
</dbReference>
<evidence type="ECO:0000256" key="5">
    <source>
        <dbReference type="ARBA" id="ARBA00023143"/>
    </source>
</evidence>
<evidence type="ECO:0000256" key="8">
    <source>
        <dbReference type="SAM" id="MobiDB-lite"/>
    </source>
</evidence>
<keyword evidence="9" id="KW-0966">Cell projection</keyword>
<protein>
    <recommendedName>
        <fullName evidence="7">Flagellar protein</fullName>
    </recommendedName>
</protein>
<proteinExistence type="inferred from homology"/>
<evidence type="ECO:0000256" key="7">
    <source>
        <dbReference type="RuleBase" id="RU362064"/>
    </source>
</evidence>
<dbReference type="NCBIfam" id="TIGR03500">
    <property type="entry name" value="FliO_TIGR"/>
    <property type="match status" value="1"/>
</dbReference>
<comment type="similarity">
    <text evidence="6 7">Belongs to the FliO/MopB family.</text>
</comment>
<name>A0A1G9FU61_9GAMM</name>
<dbReference type="PANTHER" id="PTHR38766">
    <property type="entry name" value="FLAGELLAR PROTEIN FLIO"/>
    <property type="match status" value="1"/>
</dbReference>
<keyword evidence="2 7" id="KW-0812">Transmembrane</keyword>
<keyword evidence="4 7" id="KW-0472">Membrane</keyword>
<evidence type="ECO:0000313" key="9">
    <source>
        <dbReference type="EMBL" id="SDK91966.1"/>
    </source>
</evidence>
<sequence>MSQTLINQSTTQSAAETLGGAQSDLLGLAVLGKTALALAIVIGVILLCSALLKRIGPARGRQGQHLKVVASTAVGQRERVVIVEVKDTWLVLGVGGGKVNSLHEMPAPPTDTSTPEIMPEGGGFAARFATALRHNTRASFSRKTSHDRSDGGANEKPGGDA</sequence>
<dbReference type="Pfam" id="PF04347">
    <property type="entry name" value="FliO"/>
    <property type="match status" value="1"/>
</dbReference>
<feature type="transmembrane region" description="Helical" evidence="7">
    <location>
        <begin position="34"/>
        <end position="52"/>
    </location>
</feature>
<evidence type="ECO:0000256" key="4">
    <source>
        <dbReference type="ARBA" id="ARBA00023136"/>
    </source>
</evidence>
<evidence type="ECO:0000256" key="3">
    <source>
        <dbReference type="ARBA" id="ARBA00022989"/>
    </source>
</evidence>
<evidence type="ECO:0000313" key="10">
    <source>
        <dbReference type="Proteomes" id="UP000198654"/>
    </source>
</evidence>
<keyword evidence="10" id="KW-1185">Reference proteome</keyword>
<accession>A0A1G9FU61</accession>
<keyword evidence="5 7" id="KW-0975">Bacterial flagellum</keyword>
<evidence type="ECO:0000256" key="6">
    <source>
        <dbReference type="ARBA" id="ARBA00037937"/>
    </source>
</evidence>
<dbReference type="EMBL" id="FNGI01000001">
    <property type="protein sequence ID" value="SDK91966.1"/>
    <property type="molecule type" value="Genomic_DNA"/>
</dbReference>
<keyword evidence="9" id="KW-0969">Cilium</keyword>
<dbReference type="STRING" id="119000.SAMN05661010_00514"/>
<dbReference type="GO" id="GO:0005886">
    <property type="term" value="C:plasma membrane"/>
    <property type="evidence" value="ECO:0007669"/>
    <property type="project" value="UniProtKB-SubCell"/>
</dbReference>
<dbReference type="InterPro" id="IPR022781">
    <property type="entry name" value="Flagellar_biosynth_FliO"/>
</dbReference>
<organism evidence="9 10">
    <name type="scientific">Modicisalibacter muralis</name>
    <dbReference type="NCBI Taxonomy" id="119000"/>
    <lineage>
        <taxon>Bacteria</taxon>
        <taxon>Pseudomonadati</taxon>
        <taxon>Pseudomonadota</taxon>
        <taxon>Gammaproteobacteria</taxon>
        <taxon>Oceanospirillales</taxon>
        <taxon>Halomonadaceae</taxon>
        <taxon>Modicisalibacter</taxon>
    </lineage>
</organism>
<comment type="subcellular location">
    <subcellularLocation>
        <location evidence="7">Cell membrane</location>
    </subcellularLocation>
    <subcellularLocation>
        <location evidence="7">Bacterial flagellum basal body</location>
    </subcellularLocation>
</comment>
<keyword evidence="1 7" id="KW-1003">Cell membrane</keyword>
<dbReference type="Proteomes" id="UP000198654">
    <property type="component" value="Unassembled WGS sequence"/>
</dbReference>
<dbReference type="PANTHER" id="PTHR38766:SF1">
    <property type="entry name" value="FLAGELLAR PROTEIN FLIO"/>
    <property type="match status" value="1"/>
</dbReference>
<dbReference type="GO" id="GO:0044781">
    <property type="term" value="P:bacterial-type flagellum organization"/>
    <property type="evidence" value="ECO:0007669"/>
    <property type="project" value="UniProtKB-UniRule"/>
</dbReference>
<keyword evidence="3 7" id="KW-1133">Transmembrane helix</keyword>
<evidence type="ECO:0000256" key="2">
    <source>
        <dbReference type="ARBA" id="ARBA00022692"/>
    </source>
</evidence>
<evidence type="ECO:0000256" key="1">
    <source>
        <dbReference type="ARBA" id="ARBA00022475"/>
    </source>
</evidence>
<reference evidence="9 10" key="1">
    <citation type="submission" date="2016-10" db="EMBL/GenBank/DDBJ databases">
        <authorList>
            <person name="de Groot N.N."/>
        </authorList>
    </citation>
    <scope>NUCLEOTIDE SEQUENCE [LARGE SCALE GENOMIC DNA]</scope>
    <source>
        <strain evidence="9 10">DSM 14789</strain>
    </source>
</reference>
<dbReference type="RefSeq" id="WP_089725185.1">
    <property type="nucleotide sequence ID" value="NZ_FNGI01000001.1"/>
</dbReference>
<dbReference type="InterPro" id="IPR052205">
    <property type="entry name" value="FliO/MopB"/>
</dbReference>
<feature type="region of interest" description="Disordered" evidence="8">
    <location>
        <begin position="136"/>
        <end position="161"/>
    </location>
</feature>
<gene>
    <name evidence="9" type="ORF">SAMN05661010_00514</name>
</gene>
<dbReference type="AlphaFoldDB" id="A0A1G9FU61"/>
<dbReference type="OrthoDB" id="6897726at2"/>
<keyword evidence="9" id="KW-0282">Flagellum</keyword>